<keyword evidence="2 4" id="KW-0560">Oxidoreductase</keyword>
<proteinExistence type="inferred from homology"/>
<protein>
    <recommendedName>
        <fullName evidence="6">Aldehyde dehydrogenase domain-containing protein</fullName>
    </recommendedName>
</protein>
<evidence type="ECO:0000259" key="6">
    <source>
        <dbReference type="Pfam" id="PF00171"/>
    </source>
</evidence>
<evidence type="ECO:0000313" key="8">
    <source>
        <dbReference type="Proteomes" id="UP000316621"/>
    </source>
</evidence>
<gene>
    <name evidence="7" type="ORF">C5167_046605</name>
</gene>
<dbReference type="InterPro" id="IPR016161">
    <property type="entry name" value="Ald_DH/histidinol_DH"/>
</dbReference>
<dbReference type="InterPro" id="IPR029510">
    <property type="entry name" value="Ald_DH_CS_GLU"/>
</dbReference>
<dbReference type="PROSITE" id="PS00687">
    <property type="entry name" value="ALDEHYDE_DEHYDR_GLU"/>
    <property type="match status" value="1"/>
</dbReference>
<keyword evidence="5" id="KW-0812">Transmembrane</keyword>
<sequence length="209" mass="23187">MIKLFMAVKIFTDESGKRSKGFAFIQYTCQDDAVVLPNLTLRNWSLHFLWFTSCSLFTVSWELLIGIFGILCFLVDFVVVASANRGFVLPSWAGLPKGVLNMISIYGLTDGATLASHMDVDKADFFSSYSTRSTITGKIVSELAGRSNLKPVTLELGGKSPFIVCEDADIDKAVETSYFALFFNQYRLGFMNLKPGIMENLTKNVARIA</sequence>
<dbReference type="InterPro" id="IPR016163">
    <property type="entry name" value="Ald_DH_C"/>
</dbReference>
<dbReference type="InterPro" id="IPR016162">
    <property type="entry name" value="Ald_DH_N"/>
</dbReference>
<feature type="active site" evidence="3">
    <location>
        <position position="155"/>
    </location>
</feature>
<keyword evidence="5" id="KW-1133">Transmembrane helix</keyword>
<dbReference type="AlphaFoldDB" id="A0A4Y7LHY7"/>
<name>A0A4Y7LHY7_PAPSO</name>
<keyword evidence="5" id="KW-0472">Membrane</keyword>
<accession>A0A4Y7LHY7</accession>
<evidence type="ECO:0000256" key="3">
    <source>
        <dbReference type="PROSITE-ProRule" id="PRU10007"/>
    </source>
</evidence>
<dbReference type="Gramene" id="RZC83819">
    <property type="protein sequence ID" value="RZC83819"/>
    <property type="gene ID" value="C5167_046605"/>
</dbReference>
<dbReference type="PANTHER" id="PTHR11699">
    <property type="entry name" value="ALDEHYDE DEHYDROGENASE-RELATED"/>
    <property type="match status" value="1"/>
</dbReference>
<evidence type="ECO:0000256" key="4">
    <source>
        <dbReference type="RuleBase" id="RU003345"/>
    </source>
</evidence>
<evidence type="ECO:0000313" key="7">
    <source>
        <dbReference type="EMBL" id="RZC83819.1"/>
    </source>
</evidence>
<dbReference type="GO" id="GO:0016620">
    <property type="term" value="F:oxidoreductase activity, acting on the aldehyde or oxo group of donors, NAD or NADP as acceptor"/>
    <property type="evidence" value="ECO:0007669"/>
    <property type="project" value="InterPro"/>
</dbReference>
<reference evidence="7 8" key="1">
    <citation type="journal article" date="2018" name="Science">
        <title>The opium poppy genome and morphinan production.</title>
        <authorList>
            <person name="Guo L."/>
            <person name="Winzer T."/>
            <person name="Yang X."/>
            <person name="Li Y."/>
            <person name="Ning Z."/>
            <person name="He Z."/>
            <person name="Teodor R."/>
            <person name="Lu Y."/>
            <person name="Bowser T.A."/>
            <person name="Graham I.A."/>
            <person name="Ye K."/>
        </authorList>
    </citation>
    <scope>NUCLEOTIDE SEQUENCE [LARGE SCALE GENOMIC DNA]</scope>
    <source>
        <strain evidence="8">cv. HN1</strain>
        <tissue evidence="7">Leaves</tissue>
    </source>
</reference>
<comment type="similarity">
    <text evidence="1 4">Belongs to the aldehyde dehydrogenase family.</text>
</comment>
<dbReference type="STRING" id="3469.A0A4Y7LHY7"/>
<evidence type="ECO:0000256" key="2">
    <source>
        <dbReference type="ARBA" id="ARBA00023002"/>
    </source>
</evidence>
<evidence type="ECO:0000256" key="5">
    <source>
        <dbReference type="SAM" id="Phobius"/>
    </source>
</evidence>
<dbReference type="Pfam" id="PF00171">
    <property type="entry name" value="Aldedh"/>
    <property type="match status" value="1"/>
</dbReference>
<keyword evidence="8" id="KW-1185">Reference proteome</keyword>
<evidence type="ECO:0000256" key="1">
    <source>
        <dbReference type="ARBA" id="ARBA00009986"/>
    </source>
</evidence>
<dbReference type="Proteomes" id="UP000316621">
    <property type="component" value="Chromosome 11"/>
</dbReference>
<feature type="domain" description="Aldehyde dehydrogenase" evidence="6">
    <location>
        <begin position="92"/>
        <end position="185"/>
    </location>
</feature>
<dbReference type="Gene3D" id="3.40.605.10">
    <property type="entry name" value="Aldehyde Dehydrogenase, Chain A, domain 1"/>
    <property type="match status" value="1"/>
</dbReference>
<dbReference type="EMBL" id="CM010725">
    <property type="protein sequence ID" value="RZC83819.1"/>
    <property type="molecule type" value="Genomic_DNA"/>
</dbReference>
<dbReference type="SUPFAM" id="SSF53720">
    <property type="entry name" value="ALDH-like"/>
    <property type="match status" value="1"/>
</dbReference>
<feature type="transmembrane region" description="Helical" evidence="5">
    <location>
        <begin position="48"/>
        <end position="75"/>
    </location>
</feature>
<dbReference type="InterPro" id="IPR015590">
    <property type="entry name" value="Aldehyde_DH_dom"/>
</dbReference>
<organism evidence="7 8">
    <name type="scientific">Papaver somniferum</name>
    <name type="common">Opium poppy</name>
    <dbReference type="NCBI Taxonomy" id="3469"/>
    <lineage>
        <taxon>Eukaryota</taxon>
        <taxon>Viridiplantae</taxon>
        <taxon>Streptophyta</taxon>
        <taxon>Embryophyta</taxon>
        <taxon>Tracheophyta</taxon>
        <taxon>Spermatophyta</taxon>
        <taxon>Magnoliopsida</taxon>
        <taxon>Ranunculales</taxon>
        <taxon>Papaveraceae</taxon>
        <taxon>Papaveroideae</taxon>
        <taxon>Papaver</taxon>
    </lineage>
</organism>
<dbReference type="Gene3D" id="3.40.309.10">
    <property type="entry name" value="Aldehyde Dehydrogenase, Chain A, domain 2"/>
    <property type="match status" value="1"/>
</dbReference>